<dbReference type="OrthoDB" id="2997340at2759"/>
<accession>A0A8S0WIP9</accession>
<proteinExistence type="predicted"/>
<keyword evidence="2" id="KW-1185">Reference proteome</keyword>
<name>A0A8S0WIP9_CYCAE</name>
<gene>
    <name evidence="1" type="ORF">AAE3_LOCUS12904</name>
</gene>
<comment type="caution">
    <text evidence="1">The sequence shown here is derived from an EMBL/GenBank/DDBJ whole genome shotgun (WGS) entry which is preliminary data.</text>
</comment>
<evidence type="ECO:0008006" key="3">
    <source>
        <dbReference type="Google" id="ProtNLM"/>
    </source>
</evidence>
<reference evidence="1 2" key="1">
    <citation type="submission" date="2020-01" db="EMBL/GenBank/DDBJ databases">
        <authorList>
            <person name="Gupta K D."/>
        </authorList>
    </citation>
    <scope>NUCLEOTIDE SEQUENCE [LARGE SCALE GENOMIC DNA]</scope>
</reference>
<protein>
    <recommendedName>
        <fullName evidence="3">Gag-like protein</fullName>
    </recommendedName>
</protein>
<organism evidence="1 2">
    <name type="scientific">Cyclocybe aegerita</name>
    <name type="common">Black poplar mushroom</name>
    <name type="synonym">Agrocybe aegerita</name>
    <dbReference type="NCBI Taxonomy" id="1973307"/>
    <lineage>
        <taxon>Eukaryota</taxon>
        <taxon>Fungi</taxon>
        <taxon>Dikarya</taxon>
        <taxon>Basidiomycota</taxon>
        <taxon>Agaricomycotina</taxon>
        <taxon>Agaricomycetes</taxon>
        <taxon>Agaricomycetidae</taxon>
        <taxon>Agaricales</taxon>
        <taxon>Agaricineae</taxon>
        <taxon>Bolbitiaceae</taxon>
        <taxon>Cyclocybe</taxon>
    </lineage>
</organism>
<dbReference type="Proteomes" id="UP000467700">
    <property type="component" value="Unassembled WGS sequence"/>
</dbReference>
<evidence type="ECO:0000313" key="1">
    <source>
        <dbReference type="EMBL" id="CAA7270640.1"/>
    </source>
</evidence>
<dbReference type="EMBL" id="CACVBS010000093">
    <property type="protein sequence ID" value="CAA7270640.1"/>
    <property type="molecule type" value="Genomic_DNA"/>
</dbReference>
<dbReference type="AlphaFoldDB" id="A0A8S0WIP9"/>
<sequence length="318" mass="35020">MHGVAIATAKENMLARLQSSPASAAVRLIDLEATIIRSNGRMASYTPANAGELGRSMLKVTSIVHAYDGLLLVTPAVASPSDLDVLRNLIRESLPTGTPFEVALPSSTSFIKILDVPYFDPKGLKITQEALEKALRTSVHTEVFAYLSTKPRIDRNSAHSTSCTVYCNIWDSQQGTHAKKALGQPIFLAGWSCAIRPAARHTGVPLCQRCWKWGHPTVACKAKQLSCPICSGPHKQKEHRQHAGCCKGNTKAKPPVLPTPRDQPCPHKGRCVNCHKDHAANSASCKFWAHRYDREWIMAEYRQVCELAARRQLTNPRT</sequence>
<evidence type="ECO:0000313" key="2">
    <source>
        <dbReference type="Proteomes" id="UP000467700"/>
    </source>
</evidence>